<keyword evidence="4" id="KW-0788">Thiol protease</keyword>
<evidence type="ECO:0000313" key="7">
    <source>
        <dbReference type="EMBL" id="KAJ2008214.1"/>
    </source>
</evidence>
<keyword evidence="2" id="KW-0645">Protease</keyword>
<comment type="caution">
    <text evidence="7">The sequence shown here is derived from an EMBL/GenBank/DDBJ whole genome shotgun (WGS) entry which is preliminary data.</text>
</comment>
<dbReference type="InterPro" id="IPR003653">
    <property type="entry name" value="Peptidase_C48_C"/>
</dbReference>
<feature type="compositionally biased region" description="Polar residues" evidence="5">
    <location>
        <begin position="254"/>
        <end position="268"/>
    </location>
</feature>
<gene>
    <name evidence="7" type="primary">SENP8_2</name>
    <name evidence="7" type="ORF">H4R26_000334</name>
</gene>
<protein>
    <submittedName>
        <fullName evidence="7">SUMO1 sentrin specific peptidase 8</fullName>
        <ecNumber evidence="7">3.4.22.68</ecNumber>
    </submittedName>
</protein>
<evidence type="ECO:0000256" key="5">
    <source>
        <dbReference type="SAM" id="MobiDB-lite"/>
    </source>
</evidence>
<evidence type="ECO:0000256" key="2">
    <source>
        <dbReference type="ARBA" id="ARBA00022670"/>
    </source>
</evidence>
<evidence type="ECO:0000313" key="8">
    <source>
        <dbReference type="Proteomes" id="UP001150907"/>
    </source>
</evidence>
<dbReference type="GO" id="GO:0019784">
    <property type="term" value="F:deNEDDylase activity"/>
    <property type="evidence" value="ECO:0007669"/>
    <property type="project" value="InterPro"/>
</dbReference>
<dbReference type="GO" id="GO:0008234">
    <property type="term" value="F:cysteine-type peptidase activity"/>
    <property type="evidence" value="ECO:0007669"/>
    <property type="project" value="UniProtKB-KW"/>
</dbReference>
<evidence type="ECO:0000256" key="1">
    <source>
        <dbReference type="ARBA" id="ARBA00005234"/>
    </source>
</evidence>
<comment type="similarity">
    <text evidence="1">Belongs to the peptidase C48 family.</text>
</comment>
<dbReference type="GO" id="GO:0000338">
    <property type="term" value="P:protein deneddylation"/>
    <property type="evidence" value="ECO:0007669"/>
    <property type="project" value="TreeGrafter"/>
</dbReference>
<dbReference type="OrthoDB" id="5065855at2759"/>
<keyword evidence="8" id="KW-1185">Reference proteome</keyword>
<keyword evidence="3 7" id="KW-0378">Hydrolase</keyword>
<organism evidence="7 8">
    <name type="scientific">Coemansia thaxteri</name>
    <dbReference type="NCBI Taxonomy" id="2663907"/>
    <lineage>
        <taxon>Eukaryota</taxon>
        <taxon>Fungi</taxon>
        <taxon>Fungi incertae sedis</taxon>
        <taxon>Zoopagomycota</taxon>
        <taxon>Kickxellomycotina</taxon>
        <taxon>Kickxellomycetes</taxon>
        <taxon>Kickxellales</taxon>
        <taxon>Kickxellaceae</taxon>
        <taxon>Coemansia</taxon>
    </lineage>
</organism>
<dbReference type="GO" id="GO:0006508">
    <property type="term" value="P:proteolysis"/>
    <property type="evidence" value="ECO:0007669"/>
    <property type="project" value="UniProtKB-KW"/>
</dbReference>
<name>A0A9W8BHT3_9FUNG</name>
<accession>A0A9W8BHT3</accession>
<dbReference type="Pfam" id="PF02902">
    <property type="entry name" value="Peptidase_C48"/>
    <property type="match status" value="1"/>
</dbReference>
<dbReference type="Proteomes" id="UP001150907">
    <property type="component" value="Unassembled WGS sequence"/>
</dbReference>
<evidence type="ECO:0000256" key="4">
    <source>
        <dbReference type="ARBA" id="ARBA00022807"/>
    </source>
</evidence>
<dbReference type="Gene3D" id="3.40.395.10">
    <property type="entry name" value="Adenoviral Proteinase, Chain A"/>
    <property type="match status" value="1"/>
</dbReference>
<feature type="domain" description="Ubiquitin-like protease family profile" evidence="6">
    <location>
        <begin position="19"/>
        <end position="202"/>
    </location>
</feature>
<sequence>MTTNESSAPPNIHCHRLGITLSSTDIDALKPGEWVTDDVIDFYFKYLKRKYFPASRKYVYIPVNLANLLTERALDNSLDHLAELASDANALDFKTQCLSRPKQIRVAFIPIFGDGHWSLLVYKSQKPKLPEFLHFNSYLNSTREHHTQCARTALINLLYVFRQNDPSMVISKESYKLVVKNCPQQNNGNDCGIFVAMYAYVLSARLSKREAHSRASSMQDIIKRISNLSFNCPSPTPPASHRHNGNQRQRQDELSYSSKNPTKDSSSAIVGDSRDENAWKVKDKDVIPPDDMRSRIINTIHHEAAATSRSVASL</sequence>
<proteinExistence type="inferred from homology"/>
<dbReference type="PANTHER" id="PTHR46468:SF1">
    <property type="entry name" value="SENTRIN-SPECIFIC PROTEASE 8"/>
    <property type="match status" value="1"/>
</dbReference>
<evidence type="ECO:0000259" key="6">
    <source>
        <dbReference type="PROSITE" id="PS50600"/>
    </source>
</evidence>
<dbReference type="AlphaFoldDB" id="A0A9W8BHT3"/>
<dbReference type="EC" id="3.4.22.68" evidence="7"/>
<dbReference type="InterPro" id="IPR038765">
    <property type="entry name" value="Papain-like_cys_pep_sf"/>
</dbReference>
<dbReference type="InterPro" id="IPR044613">
    <property type="entry name" value="Nep1/2-like"/>
</dbReference>
<feature type="region of interest" description="Disordered" evidence="5">
    <location>
        <begin position="232"/>
        <end position="278"/>
    </location>
</feature>
<evidence type="ECO:0000256" key="3">
    <source>
        <dbReference type="ARBA" id="ARBA00022801"/>
    </source>
</evidence>
<dbReference type="PROSITE" id="PS50600">
    <property type="entry name" value="ULP_PROTEASE"/>
    <property type="match status" value="1"/>
</dbReference>
<reference evidence="7" key="1">
    <citation type="submission" date="2022-07" db="EMBL/GenBank/DDBJ databases">
        <title>Phylogenomic reconstructions and comparative analyses of Kickxellomycotina fungi.</title>
        <authorList>
            <person name="Reynolds N.K."/>
            <person name="Stajich J.E."/>
            <person name="Barry K."/>
            <person name="Grigoriev I.V."/>
            <person name="Crous P."/>
            <person name="Smith M.E."/>
        </authorList>
    </citation>
    <scope>NUCLEOTIDE SEQUENCE</scope>
    <source>
        <strain evidence="7">IMI 214461</strain>
    </source>
</reference>
<dbReference type="PANTHER" id="PTHR46468">
    <property type="entry name" value="SENTRIN-SPECIFIC PROTEASE 8"/>
    <property type="match status" value="1"/>
</dbReference>
<dbReference type="SUPFAM" id="SSF54001">
    <property type="entry name" value="Cysteine proteinases"/>
    <property type="match status" value="1"/>
</dbReference>
<dbReference type="EMBL" id="JANBQF010000009">
    <property type="protein sequence ID" value="KAJ2008214.1"/>
    <property type="molecule type" value="Genomic_DNA"/>
</dbReference>